<reference evidence="2" key="1">
    <citation type="submission" date="2019-08" db="EMBL/GenBank/DDBJ databases">
        <authorList>
            <person name="Kucharzyk K."/>
            <person name="Murdoch R.W."/>
            <person name="Higgins S."/>
            <person name="Loffler F."/>
        </authorList>
    </citation>
    <scope>NUCLEOTIDE SEQUENCE</scope>
</reference>
<organism evidence="2">
    <name type="scientific">bioreactor metagenome</name>
    <dbReference type="NCBI Taxonomy" id="1076179"/>
    <lineage>
        <taxon>unclassified sequences</taxon>
        <taxon>metagenomes</taxon>
        <taxon>ecological metagenomes</taxon>
    </lineage>
</organism>
<comment type="caution">
    <text evidence="2">The sequence shown here is derived from an EMBL/GenBank/DDBJ whole genome shotgun (WGS) entry which is preliminary data.</text>
</comment>
<keyword evidence="1" id="KW-1133">Transmembrane helix</keyword>
<feature type="transmembrane region" description="Helical" evidence="1">
    <location>
        <begin position="90"/>
        <end position="111"/>
    </location>
</feature>
<name>A0A645GRJ2_9ZZZZ</name>
<feature type="transmembrane region" description="Helical" evidence="1">
    <location>
        <begin position="12"/>
        <end position="37"/>
    </location>
</feature>
<sequence>MRTFDAVRLSSTFPMSGVVLIFFPVSLPSITNVVCGWDPPLPLKSAVVKSRFCNVVRLLPMVIVLRSAVLFATTYTSYTGLAASIKACSPVVIGTVMFFLIGSAGSASSIINRLLGT</sequence>
<dbReference type="AlphaFoldDB" id="A0A645GRJ2"/>
<evidence type="ECO:0000256" key="1">
    <source>
        <dbReference type="SAM" id="Phobius"/>
    </source>
</evidence>
<keyword evidence="1" id="KW-0812">Transmembrane</keyword>
<gene>
    <name evidence="2" type="ORF">SDC9_176921</name>
</gene>
<proteinExistence type="predicted"/>
<keyword evidence="1" id="KW-0472">Membrane</keyword>
<feature type="transmembrane region" description="Helical" evidence="1">
    <location>
        <begin position="58"/>
        <end position="78"/>
    </location>
</feature>
<dbReference type="EMBL" id="VSSQ01080185">
    <property type="protein sequence ID" value="MPN29468.1"/>
    <property type="molecule type" value="Genomic_DNA"/>
</dbReference>
<accession>A0A645GRJ2</accession>
<evidence type="ECO:0000313" key="2">
    <source>
        <dbReference type="EMBL" id="MPN29468.1"/>
    </source>
</evidence>
<protein>
    <submittedName>
        <fullName evidence="2">Uncharacterized protein</fullName>
    </submittedName>
</protein>